<feature type="domain" description="C2H2-type" evidence="3">
    <location>
        <begin position="383"/>
        <end position="405"/>
    </location>
</feature>
<feature type="region of interest" description="Disordered" evidence="2">
    <location>
        <begin position="539"/>
        <end position="609"/>
    </location>
</feature>
<dbReference type="SMART" id="SM00355">
    <property type="entry name" value="ZnF_C2H2"/>
    <property type="match status" value="7"/>
</dbReference>
<feature type="compositionally biased region" description="Basic and acidic residues" evidence="2">
    <location>
        <begin position="312"/>
        <end position="336"/>
    </location>
</feature>
<feature type="compositionally biased region" description="Basic and acidic residues" evidence="2">
    <location>
        <begin position="575"/>
        <end position="609"/>
    </location>
</feature>
<reference evidence="4" key="1">
    <citation type="submission" date="2015-04" db="UniProtKB">
        <authorList>
            <consortium name="EnsemblPlants"/>
        </authorList>
    </citation>
    <scope>IDENTIFICATION</scope>
</reference>
<dbReference type="AlphaFoldDB" id="A0A0D9ZNY5"/>
<evidence type="ECO:0000259" key="3">
    <source>
        <dbReference type="PROSITE" id="PS50157"/>
    </source>
</evidence>
<evidence type="ECO:0000313" key="4">
    <source>
        <dbReference type="EnsemblPlants" id="OGLUM04G20930.1"/>
    </source>
</evidence>
<accession>A0A0D9ZNY5</accession>
<feature type="compositionally biased region" description="Basic and acidic residues" evidence="2">
    <location>
        <begin position="551"/>
        <end position="561"/>
    </location>
</feature>
<feature type="compositionally biased region" description="Basic and acidic residues" evidence="2">
    <location>
        <begin position="69"/>
        <end position="78"/>
    </location>
</feature>
<dbReference type="PROSITE" id="PS00028">
    <property type="entry name" value="ZINC_FINGER_C2H2_1"/>
    <property type="match status" value="5"/>
</dbReference>
<keyword evidence="1" id="KW-0479">Metal-binding</keyword>
<feature type="domain" description="C2H2-type" evidence="3">
    <location>
        <begin position="270"/>
        <end position="297"/>
    </location>
</feature>
<feature type="compositionally biased region" description="Pro residues" evidence="2">
    <location>
        <begin position="855"/>
        <end position="870"/>
    </location>
</feature>
<evidence type="ECO:0000313" key="5">
    <source>
        <dbReference type="Proteomes" id="UP000026961"/>
    </source>
</evidence>
<feature type="domain" description="C2H2-type" evidence="3">
    <location>
        <begin position="111"/>
        <end position="138"/>
    </location>
</feature>
<dbReference type="HOGENOM" id="CLU_296546_0_0_1"/>
<feature type="region of interest" description="Disordered" evidence="2">
    <location>
        <begin position="309"/>
        <end position="351"/>
    </location>
</feature>
<protein>
    <recommendedName>
        <fullName evidence="3">C2H2-type domain-containing protein</fullName>
    </recommendedName>
</protein>
<feature type="region of interest" description="Disordered" evidence="2">
    <location>
        <begin position="46"/>
        <end position="95"/>
    </location>
</feature>
<dbReference type="Pfam" id="PF13912">
    <property type="entry name" value="zf-C2H2_6"/>
    <property type="match status" value="6"/>
</dbReference>
<feature type="compositionally biased region" description="Polar residues" evidence="2">
    <location>
        <begin position="482"/>
        <end position="500"/>
    </location>
</feature>
<evidence type="ECO:0000256" key="1">
    <source>
        <dbReference type="PROSITE-ProRule" id="PRU00042"/>
    </source>
</evidence>
<feature type="region of interest" description="Disordered" evidence="2">
    <location>
        <begin position="678"/>
        <end position="765"/>
    </location>
</feature>
<reference evidence="4" key="2">
    <citation type="submission" date="2018-05" db="EMBL/GenBank/DDBJ databases">
        <title>OgluRS3 (Oryza glumaepatula Reference Sequence Version 3).</title>
        <authorList>
            <person name="Zhang J."/>
            <person name="Kudrna D."/>
            <person name="Lee S."/>
            <person name="Talag J."/>
            <person name="Welchert J."/>
            <person name="Wing R.A."/>
        </authorList>
    </citation>
    <scope>NUCLEOTIDE SEQUENCE [LARGE SCALE GENOMIC DNA]</scope>
</reference>
<organism evidence="4">
    <name type="scientific">Oryza glumipatula</name>
    <dbReference type="NCBI Taxonomy" id="40148"/>
    <lineage>
        <taxon>Eukaryota</taxon>
        <taxon>Viridiplantae</taxon>
        <taxon>Streptophyta</taxon>
        <taxon>Embryophyta</taxon>
        <taxon>Tracheophyta</taxon>
        <taxon>Spermatophyta</taxon>
        <taxon>Magnoliopsida</taxon>
        <taxon>Liliopsida</taxon>
        <taxon>Poales</taxon>
        <taxon>Poaceae</taxon>
        <taxon>BOP clade</taxon>
        <taxon>Oryzoideae</taxon>
        <taxon>Oryzeae</taxon>
        <taxon>Oryzinae</taxon>
        <taxon>Oryza</taxon>
    </lineage>
</organism>
<keyword evidence="1" id="KW-0862">Zinc</keyword>
<dbReference type="InterPro" id="IPR013087">
    <property type="entry name" value="Znf_C2H2_type"/>
</dbReference>
<feature type="region of interest" description="Disordered" evidence="2">
    <location>
        <begin position="840"/>
        <end position="881"/>
    </location>
</feature>
<dbReference type="GO" id="GO:0008270">
    <property type="term" value="F:zinc ion binding"/>
    <property type="evidence" value="ECO:0007669"/>
    <property type="project" value="UniProtKB-KW"/>
</dbReference>
<dbReference type="PROSITE" id="PS50157">
    <property type="entry name" value="ZINC_FINGER_C2H2_2"/>
    <property type="match status" value="6"/>
</dbReference>
<feature type="compositionally biased region" description="Acidic residues" evidence="2">
    <location>
        <begin position="54"/>
        <end position="67"/>
    </location>
</feature>
<feature type="compositionally biased region" description="Low complexity" evidence="2">
    <location>
        <begin position="678"/>
        <end position="695"/>
    </location>
</feature>
<feature type="compositionally biased region" description="Acidic residues" evidence="2">
    <location>
        <begin position="135"/>
        <end position="144"/>
    </location>
</feature>
<dbReference type="Gramene" id="OGLUM04G20930.1">
    <property type="protein sequence ID" value="OGLUM04G20930.1"/>
    <property type="gene ID" value="OGLUM04G20930"/>
</dbReference>
<keyword evidence="1" id="KW-0863">Zinc-finger</keyword>
<dbReference type="SUPFAM" id="SSF57667">
    <property type="entry name" value="beta-beta-alpha zinc fingers"/>
    <property type="match status" value="3"/>
</dbReference>
<dbReference type="PANTHER" id="PTHR47068">
    <property type="entry name" value="OS02G0659100 PROTEIN"/>
    <property type="match status" value="1"/>
</dbReference>
<evidence type="ECO:0000256" key="2">
    <source>
        <dbReference type="SAM" id="MobiDB-lite"/>
    </source>
</evidence>
<dbReference type="PANTHER" id="PTHR47068:SF2">
    <property type="entry name" value="OS04G0552400 PROTEIN"/>
    <property type="match status" value="1"/>
</dbReference>
<feature type="region of interest" description="Disordered" evidence="2">
    <location>
        <begin position="479"/>
        <end position="500"/>
    </location>
</feature>
<dbReference type="eggNOG" id="KOG1721">
    <property type="taxonomic scope" value="Eukaryota"/>
</dbReference>
<name>A0A0D9ZNY5_9ORYZ</name>
<proteinExistence type="predicted"/>
<feature type="domain" description="C2H2-type" evidence="3">
    <location>
        <begin position="652"/>
        <end position="675"/>
    </location>
</feature>
<feature type="domain" description="C2H2-type" evidence="3">
    <location>
        <begin position="823"/>
        <end position="845"/>
    </location>
</feature>
<dbReference type="InterPro" id="IPR036236">
    <property type="entry name" value="Znf_C2H2_sf"/>
</dbReference>
<dbReference type="EnsemblPlants" id="OGLUM04G20930.1">
    <property type="protein sequence ID" value="OGLUM04G20930.1"/>
    <property type="gene ID" value="OGLUM04G20930"/>
</dbReference>
<sequence>MQPSPSSPRAPPPTAAQASGYKHFCRVCNKGFTCGSALGGHMRAHGVGDGDGLGADDDDDDDDDSLGDEAVRRARGGADDPWNAGGPSSSGAATHVYELRTNPNRVTRSRQVCKNCGKEFTSWEHFLEHGKCSSGEDDDDEDDVDRSLQPWSPSPEADGEEDPAPASGWLKGKRSRRCKGTGVDLSPTPSACAAGEEEDLANCLVMLSSSKVYQAGVTEAEQPSSSSASKEHKRLITFMEPTTYVLDTVMALPPPAPAPQYVSTVPRGMFECKACKKVFSSHQALGGHRASHKKVKGCFAAKLESNAAEVAEPSHHAEVAERSEDNPGKATSDARRNVHASMDGDGNTGTSDAAAELSMAIVPIEPPVAALAAAPLKKKGKMHECSVCHRLFTSGQALGGHKRCHWLTSSSADHTASVPPLADDLVPLSFRPMLDAPEPALDLSIAANPPLLASAATVRPKVGGSSFHLDAPPPVYIPSSPAIPSQRNKATATTGSQNANDAVGLSTAAAEDEADSTTVKRARLSDLKDVSMAGETTPWLQVGIGSSSRGGADDNDKEDFGRVTYPTSSQGSGKVGDRDQEQNKDSTKMTEKKKEGEARSNSREIKNKMRLDLDGHNSERSADEMHACWPGTRSPKLCASSSSIQALAMAKNTCKLCYRRFGNPRALAGHMRSHSVAASRSQISSTSSASTSVAVGDDDGGGDAKRPIQGYVLREKPKRRVRLAESDFSDRESETEYYSSPPHGKRANTGSGDVEQVSSVSDAATSEEDVALSLMMLSRDTWPATPPPPPPYRLRGAGYDDGSDGGDAPPAPAAAAAQKRTRFQCPACKKVFRSYQALGGHRASHMRGGRGGCCAPPPNPPPSPATPLQPLPECDGGEEEGAKPHPHECPYCFRVFASGQALGGHKRSQLCSAAAAAASGDDLPATIKSNGFIDLNLPAPFDDVELSAVSDPFLSSKPAILVPTVHGTGFGQTIGEIELLSTFGGQVVISMAHVSRPRGTVLFSSLGPPGLHRRVSGH</sequence>
<feature type="compositionally biased region" description="Polar residues" evidence="2">
    <location>
        <begin position="748"/>
        <end position="764"/>
    </location>
</feature>
<feature type="domain" description="C2H2-type" evidence="3">
    <location>
        <begin position="23"/>
        <end position="45"/>
    </location>
</feature>
<dbReference type="Gene3D" id="3.30.160.60">
    <property type="entry name" value="Classic Zinc Finger"/>
    <property type="match status" value="2"/>
</dbReference>
<dbReference type="Proteomes" id="UP000026961">
    <property type="component" value="Chromosome 4"/>
</dbReference>
<dbReference type="STRING" id="40148.A0A0D9ZNY5"/>
<feature type="region of interest" description="Disordered" evidence="2">
    <location>
        <begin position="781"/>
        <end position="817"/>
    </location>
</feature>
<feature type="region of interest" description="Disordered" evidence="2">
    <location>
        <begin position="130"/>
        <end position="191"/>
    </location>
</feature>
<feature type="compositionally biased region" description="Basic and acidic residues" evidence="2">
    <location>
        <begin position="722"/>
        <end position="734"/>
    </location>
</feature>
<keyword evidence="5" id="KW-1185">Reference proteome</keyword>